<dbReference type="OrthoDB" id="10005910at2759"/>
<evidence type="ECO:0000259" key="3">
    <source>
        <dbReference type="PROSITE" id="PS51462"/>
    </source>
</evidence>
<evidence type="ECO:0000313" key="5">
    <source>
        <dbReference type="Proteomes" id="UP000007879"/>
    </source>
</evidence>
<proteinExistence type="inferred from homology"/>
<dbReference type="InterPro" id="IPR020476">
    <property type="entry name" value="Nudix_hydrolase"/>
</dbReference>
<dbReference type="KEGG" id="aqu:100631490"/>
<dbReference type="InParanoid" id="A0A1X7UQW5"/>
<name>A0A1X7UQW5_AMPQE</name>
<reference evidence="4" key="2">
    <citation type="submission" date="2017-05" db="UniProtKB">
        <authorList>
            <consortium name="EnsemblMetazoa"/>
        </authorList>
    </citation>
    <scope>IDENTIFICATION</scope>
</reference>
<dbReference type="InterPro" id="IPR000086">
    <property type="entry name" value="NUDIX_hydrolase_dom"/>
</dbReference>
<dbReference type="AlphaFoldDB" id="A0A1X7UQW5"/>
<dbReference type="GO" id="GO:0044716">
    <property type="term" value="F:8-oxo-GDP phosphatase activity"/>
    <property type="evidence" value="ECO:0007669"/>
    <property type="project" value="TreeGrafter"/>
</dbReference>
<dbReference type="PANTHER" id="PTHR22769:SF56">
    <property type="entry name" value="8-OXO-DGDP PHOSPHATASE NUDT18"/>
    <property type="match status" value="1"/>
</dbReference>
<dbReference type="eggNOG" id="KOG0648">
    <property type="taxonomic scope" value="Eukaryota"/>
</dbReference>
<gene>
    <name evidence="4" type="primary">100631490</name>
</gene>
<feature type="domain" description="Nudix hydrolase" evidence="3">
    <location>
        <begin position="27"/>
        <end position="159"/>
    </location>
</feature>
<protein>
    <recommendedName>
        <fullName evidence="3">Nudix hydrolase domain-containing protein</fullName>
    </recommendedName>
</protein>
<dbReference type="EnsemblMetazoa" id="XM_011406017.2">
    <property type="protein sequence ID" value="XP_011404319.2"/>
    <property type="gene ID" value="LOC100631490"/>
</dbReference>
<dbReference type="PRINTS" id="PR00502">
    <property type="entry name" value="NUDIXFAMILY"/>
</dbReference>
<dbReference type="SUPFAM" id="SSF55811">
    <property type="entry name" value="Nudix"/>
    <property type="match status" value="1"/>
</dbReference>
<organism evidence="4">
    <name type="scientific">Amphimedon queenslandica</name>
    <name type="common">Sponge</name>
    <dbReference type="NCBI Taxonomy" id="400682"/>
    <lineage>
        <taxon>Eukaryota</taxon>
        <taxon>Metazoa</taxon>
        <taxon>Porifera</taxon>
        <taxon>Demospongiae</taxon>
        <taxon>Heteroscleromorpha</taxon>
        <taxon>Haplosclerida</taxon>
        <taxon>Niphatidae</taxon>
        <taxon>Amphimedon</taxon>
    </lineage>
</organism>
<evidence type="ECO:0000256" key="1">
    <source>
        <dbReference type="ARBA" id="ARBA00022801"/>
    </source>
</evidence>
<evidence type="ECO:0000313" key="4">
    <source>
        <dbReference type="EnsemblMetazoa" id="Aqu2.1.30051_001"/>
    </source>
</evidence>
<evidence type="ECO:0000256" key="2">
    <source>
        <dbReference type="RuleBase" id="RU003476"/>
    </source>
</evidence>
<dbReference type="InterPro" id="IPR020084">
    <property type="entry name" value="NUDIX_hydrolase_CS"/>
</dbReference>
<keyword evidence="1 2" id="KW-0378">Hydrolase</keyword>
<dbReference type="Proteomes" id="UP000007879">
    <property type="component" value="Unassembled WGS sequence"/>
</dbReference>
<dbReference type="InterPro" id="IPR015797">
    <property type="entry name" value="NUDIX_hydrolase-like_dom_sf"/>
</dbReference>
<dbReference type="Gene3D" id="3.90.79.10">
    <property type="entry name" value="Nucleoside Triphosphate Pyrophosphohydrolase"/>
    <property type="match status" value="1"/>
</dbReference>
<sequence length="303" mass="33807">MDEIKEIIDYKPSPLIVNDDPRKGGKTVRLGYNTCYIVAGLLVADGKVLLIQEAKRSCRGKWYLPAGRVEQNESLEEAVRREVKEESGYDFEPVSIIGIETNSFQWIRFTFAGRITGGKLKTPQEEDKESIQGQWIPIDGLDSIDLRSMDCMNVIKLAESWYTEAGLKYSHLAIPASNEMTTMRAVVLHRNNGEVNVLLRDVATGSTKLPSSPLSSPSVRHDIERLMKSTGCTGPYVTAGVYSIEHLVSSGDGIGFTLLIEAQEPGLRSGCGFHWETMRDKDLLDKMNTLLTNKISLIKLFDY</sequence>
<dbReference type="PROSITE" id="PS00893">
    <property type="entry name" value="NUDIX_BOX"/>
    <property type="match status" value="1"/>
</dbReference>
<dbReference type="PANTHER" id="PTHR22769">
    <property type="entry name" value="MUTT/NUDIX HYDROLASE"/>
    <property type="match status" value="1"/>
</dbReference>
<accession>A0A1X7UQW5</accession>
<dbReference type="PROSITE" id="PS51462">
    <property type="entry name" value="NUDIX"/>
    <property type="match status" value="1"/>
</dbReference>
<comment type="similarity">
    <text evidence="2">Belongs to the Nudix hydrolase family.</text>
</comment>
<keyword evidence="5" id="KW-1185">Reference proteome</keyword>
<dbReference type="GO" id="GO:0044715">
    <property type="term" value="F:8-oxo-dGDP phosphatase activity"/>
    <property type="evidence" value="ECO:0007669"/>
    <property type="project" value="TreeGrafter"/>
</dbReference>
<dbReference type="STRING" id="400682.A0A1X7UQW5"/>
<reference evidence="5" key="1">
    <citation type="journal article" date="2010" name="Nature">
        <title>The Amphimedon queenslandica genome and the evolution of animal complexity.</title>
        <authorList>
            <person name="Srivastava M."/>
            <person name="Simakov O."/>
            <person name="Chapman J."/>
            <person name="Fahey B."/>
            <person name="Gauthier M.E."/>
            <person name="Mitros T."/>
            <person name="Richards G.S."/>
            <person name="Conaco C."/>
            <person name="Dacre M."/>
            <person name="Hellsten U."/>
            <person name="Larroux C."/>
            <person name="Putnam N.H."/>
            <person name="Stanke M."/>
            <person name="Adamska M."/>
            <person name="Darling A."/>
            <person name="Degnan S.M."/>
            <person name="Oakley T.H."/>
            <person name="Plachetzki D.C."/>
            <person name="Zhai Y."/>
            <person name="Adamski M."/>
            <person name="Calcino A."/>
            <person name="Cummins S.F."/>
            <person name="Goodstein D.M."/>
            <person name="Harris C."/>
            <person name="Jackson D.J."/>
            <person name="Leys S.P."/>
            <person name="Shu S."/>
            <person name="Woodcroft B.J."/>
            <person name="Vervoort M."/>
            <person name="Kosik K.S."/>
            <person name="Manning G."/>
            <person name="Degnan B.M."/>
            <person name="Rokhsar D.S."/>
        </authorList>
    </citation>
    <scope>NUCLEOTIDE SEQUENCE [LARGE SCALE GENOMIC DNA]</scope>
</reference>
<dbReference type="EnsemblMetazoa" id="Aqu2.1.30051_001">
    <property type="protein sequence ID" value="Aqu2.1.30051_001"/>
    <property type="gene ID" value="Aqu2.1.30051"/>
</dbReference>
<dbReference type="Pfam" id="PF00293">
    <property type="entry name" value="NUDIX"/>
    <property type="match status" value="1"/>
</dbReference>